<dbReference type="GO" id="GO:0019305">
    <property type="term" value="P:dTDP-rhamnose biosynthetic process"/>
    <property type="evidence" value="ECO:0007669"/>
    <property type="project" value="UniProtKB-UniPathway"/>
</dbReference>
<comment type="similarity">
    <text evidence="2 6">Belongs to the dTDP-4-dehydrorhamnose reductase family.</text>
</comment>
<organism evidence="8 9">
    <name type="scientific">Zunongwangia atlantica 22II14-10F7</name>
    <dbReference type="NCBI Taxonomy" id="1185767"/>
    <lineage>
        <taxon>Bacteria</taxon>
        <taxon>Pseudomonadati</taxon>
        <taxon>Bacteroidota</taxon>
        <taxon>Flavobacteriia</taxon>
        <taxon>Flavobacteriales</taxon>
        <taxon>Flavobacteriaceae</taxon>
        <taxon>Zunongwangia</taxon>
    </lineage>
</organism>
<dbReference type="InterPro" id="IPR005913">
    <property type="entry name" value="dTDP_dehydrorham_reduct"/>
</dbReference>
<reference evidence="8 9" key="1">
    <citation type="submission" date="2013-04" db="EMBL/GenBank/DDBJ databases">
        <title>Zunongwangia sp. 22II14-10F7 Genome Sequencing.</title>
        <authorList>
            <person name="Lai Q."/>
            <person name="Shao Z."/>
        </authorList>
    </citation>
    <scope>NUCLEOTIDE SEQUENCE [LARGE SCALE GENOMIC DNA]</scope>
    <source>
        <strain evidence="8 9">22II14-10F7</strain>
    </source>
</reference>
<dbReference type="InterPro" id="IPR029903">
    <property type="entry name" value="RmlD-like-bd"/>
</dbReference>
<dbReference type="EC" id="1.1.1.133" evidence="3 6"/>
<comment type="pathway">
    <text evidence="1 6">Carbohydrate biosynthesis; dTDP-L-rhamnose biosynthesis.</text>
</comment>
<feature type="domain" description="RmlD-like substrate binding" evidence="7">
    <location>
        <begin position="3"/>
        <end position="281"/>
    </location>
</feature>
<proteinExistence type="inferred from homology"/>
<evidence type="ECO:0000256" key="3">
    <source>
        <dbReference type="ARBA" id="ARBA00012929"/>
    </source>
</evidence>
<dbReference type="PANTHER" id="PTHR10491:SF4">
    <property type="entry name" value="METHIONINE ADENOSYLTRANSFERASE 2 SUBUNIT BETA"/>
    <property type="match status" value="1"/>
</dbReference>
<gene>
    <name evidence="8" type="ORF">IIF7_04977</name>
</gene>
<evidence type="ECO:0000256" key="6">
    <source>
        <dbReference type="RuleBase" id="RU364082"/>
    </source>
</evidence>
<name>A0A1Y1T5P5_9FLAO</name>
<dbReference type="SUPFAM" id="SSF51735">
    <property type="entry name" value="NAD(P)-binding Rossmann-fold domains"/>
    <property type="match status" value="1"/>
</dbReference>
<dbReference type="Pfam" id="PF04321">
    <property type="entry name" value="RmlD_sub_bind"/>
    <property type="match status" value="1"/>
</dbReference>
<dbReference type="AlphaFoldDB" id="A0A1Y1T5P5"/>
<sequence>MLKILVTGGKGQLAQCIEKLSSSYQFELVFRSSSELDITNAKKIEQELSNYNYDYCINCAAYTQVDKAESDAKKADIINHVAVENLAKSCAKSQVKLIHISTDFVFSGDNSIPYLEDDKTLALGVYGQTKLEGESKIIQNLDQFFIIRTSWLYSEFGNNFLKSMLKYGKEREELSVVFDQVGTPTYAMDLAEVILGIIQSQSKDYGVYHYSNEGVASWYDFAFNIFNLAGVNCKLKPIRSKDYPTPAKRPSFSVLDKSKIKSTFQIEIPNWQDSLSKAIQNIN</sequence>
<comment type="catalytic activity">
    <reaction evidence="5">
        <text>dTDP-beta-L-rhamnose + NADP(+) = dTDP-4-dehydro-beta-L-rhamnose + NADPH + H(+)</text>
        <dbReference type="Rhea" id="RHEA:21796"/>
        <dbReference type="ChEBI" id="CHEBI:15378"/>
        <dbReference type="ChEBI" id="CHEBI:57510"/>
        <dbReference type="ChEBI" id="CHEBI:57783"/>
        <dbReference type="ChEBI" id="CHEBI:58349"/>
        <dbReference type="ChEBI" id="CHEBI:62830"/>
        <dbReference type="EC" id="1.1.1.133"/>
    </reaction>
</comment>
<dbReference type="NCBIfam" id="TIGR01214">
    <property type="entry name" value="rmlD"/>
    <property type="match status" value="1"/>
</dbReference>
<dbReference type="GO" id="GO:0008831">
    <property type="term" value="F:dTDP-4-dehydrorhamnose reductase activity"/>
    <property type="evidence" value="ECO:0007669"/>
    <property type="project" value="UniProtKB-EC"/>
</dbReference>
<dbReference type="UniPathway" id="UPA00124"/>
<dbReference type="PANTHER" id="PTHR10491">
    <property type="entry name" value="DTDP-4-DEHYDRORHAMNOSE REDUCTASE"/>
    <property type="match status" value="1"/>
</dbReference>
<keyword evidence="6" id="KW-0560">Oxidoreductase</keyword>
<dbReference type="STRING" id="1185767.IIF7_04977"/>
<keyword evidence="9" id="KW-1185">Reference proteome</keyword>
<dbReference type="RefSeq" id="WP_084840585.1">
    <property type="nucleotide sequence ID" value="NZ_ARYN01000004.1"/>
</dbReference>
<evidence type="ECO:0000256" key="4">
    <source>
        <dbReference type="ARBA" id="ARBA00017099"/>
    </source>
</evidence>
<dbReference type="EMBL" id="ARYN01000004">
    <property type="protein sequence ID" value="ORL46371.1"/>
    <property type="molecule type" value="Genomic_DNA"/>
</dbReference>
<evidence type="ECO:0000256" key="5">
    <source>
        <dbReference type="ARBA" id="ARBA00048200"/>
    </source>
</evidence>
<dbReference type="OrthoDB" id="9803892at2"/>
<dbReference type="GO" id="GO:0005829">
    <property type="term" value="C:cytosol"/>
    <property type="evidence" value="ECO:0007669"/>
    <property type="project" value="TreeGrafter"/>
</dbReference>
<evidence type="ECO:0000259" key="7">
    <source>
        <dbReference type="Pfam" id="PF04321"/>
    </source>
</evidence>
<protein>
    <recommendedName>
        <fullName evidence="4 6">dTDP-4-dehydrorhamnose reductase</fullName>
        <ecNumber evidence="3 6">1.1.1.133</ecNumber>
    </recommendedName>
</protein>
<keyword evidence="6" id="KW-0521">NADP</keyword>
<comment type="function">
    <text evidence="6">Catalyzes the reduction of dTDP-6-deoxy-L-lyxo-4-hexulose to yield dTDP-L-rhamnose.</text>
</comment>
<evidence type="ECO:0000256" key="2">
    <source>
        <dbReference type="ARBA" id="ARBA00010944"/>
    </source>
</evidence>
<evidence type="ECO:0000313" key="9">
    <source>
        <dbReference type="Proteomes" id="UP000192746"/>
    </source>
</evidence>
<dbReference type="InterPro" id="IPR036291">
    <property type="entry name" value="NAD(P)-bd_dom_sf"/>
</dbReference>
<evidence type="ECO:0000256" key="1">
    <source>
        <dbReference type="ARBA" id="ARBA00004781"/>
    </source>
</evidence>
<dbReference type="Gene3D" id="3.40.50.720">
    <property type="entry name" value="NAD(P)-binding Rossmann-like Domain"/>
    <property type="match status" value="1"/>
</dbReference>
<comment type="caution">
    <text evidence="8">The sequence shown here is derived from an EMBL/GenBank/DDBJ whole genome shotgun (WGS) entry which is preliminary data.</text>
</comment>
<accession>A0A1Y1T5P5</accession>
<evidence type="ECO:0000313" key="8">
    <source>
        <dbReference type="EMBL" id="ORL46371.1"/>
    </source>
</evidence>
<dbReference type="Gene3D" id="3.90.25.10">
    <property type="entry name" value="UDP-galactose 4-epimerase, domain 1"/>
    <property type="match status" value="1"/>
</dbReference>
<dbReference type="CDD" id="cd05254">
    <property type="entry name" value="dTDP_HR_like_SDR_e"/>
    <property type="match status" value="1"/>
</dbReference>
<dbReference type="Proteomes" id="UP000192746">
    <property type="component" value="Unassembled WGS sequence"/>
</dbReference>